<feature type="compositionally biased region" description="Low complexity" evidence="3">
    <location>
        <begin position="270"/>
        <end position="282"/>
    </location>
</feature>
<evidence type="ECO:0000313" key="6">
    <source>
        <dbReference type="EMBL" id="XDQ34955.1"/>
    </source>
</evidence>
<dbReference type="AlphaFoldDB" id="A0AB39PZS5"/>
<feature type="compositionally biased region" description="Gly residues" evidence="3">
    <location>
        <begin position="320"/>
        <end position="334"/>
    </location>
</feature>
<evidence type="ECO:0000256" key="1">
    <source>
        <dbReference type="ARBA" id="ARBA00010062"/>
    </source>
</evidence>
<comment type="similarity">
    <text evidence="1">Belongs to the leucine-binding protein family.</text>
</comment>
<dbReference type="EMBL" id="CP163439">
    <property type="protein sequence ID" value="XDQ34955.1"/>
    <property type="molecule type" value="Genomic_DNA"/>
</dbReference>
<gene>
    <name evidence="6" type="ORF">AB5J49_17320</name>
</gene>
<dbReference type="SUPFAM" id="SSF52129">
    <property type="entry name" value="Caspase-like"/>
    <property type="match status" value="1"/>
</dbReference>
<keyword evidence="2" id="KW-0732">Signal</keyword>
<name>A0AB39PZS5_9ACTN</name>
<dbReference type="Gene3D" id="3.40.50.1460">
    <property type="match status" value="1"/>
</dbReference>
<dbReference type="RefSeq" id="WP_369169530.1">
    <property type="nucleotide sequence ID" value="NZ_CP163439.1"/>
</dbReference>
<feature type="domain" description="Peptidase C14 caspase" evidence="4">
    <location>
        <begin position="11"/>
        <end position="210"/>
    </location>
</feature>
<dbReference type="SUPFAM" id="SSF53822">
    <property type="entry name" value="Periplasmic binding protein-like I"/>
    <property type="match status" value="1"/>
</dbReference>
<organism evidence="6">
    <name type="scientific">Streptomyces sp. R28</name>
    <dbReference type="NCBI Taxonomy" id="3238628"/>
    <lineage>
        <taxon>Bacteria</taxon>
        <taxon>Bacillati</taxon>
        <taxon>Actinomycetota</taxon>
        <taxon>Actinomycetes</taxon>
        <taxon>Kitasatosporales</taxon>
        <taxon>Streptomycetaceae</taxon>
        <taxon>Streptomyces</taxon>
    </lineage>
</organism>
<proteinExistence type="inferred from homology"/>
<dbReference type="GO" id="GO:0006508">
    <property type="term" value="P:proteolysis"/>
    <property type="evidence" value="ECO:0007669"/>
    <property type="project" value="InterPro"/>
</dbReference>
<reference evidence="6" key="1">
    <citation type="submission" date="2024-07" db="EMBL/GenBank/DDBJ databases">
        <authorList>
            <person name="Yu S.T."/>
        </authorList>
    </citation>
    <scope>NUCLEOTIDE SEQUENCE</scope>
    <source>
        <strain evidence="6">R28</strain>
    </source>
</reference>
<dbReference type="GO" id="GO:0004197">
    <property type="term" value="F:cysteine-type endopeptidase activity"/>
    <property type="evidence" value="ECO:0007669"/>
    <property type="project" value="InterPro"/>
</dbReference>
<dbReference type="PANTHER" id="PTHR47151:SF2">
    <property type="entry name" value="AMINO ACID BINDING PROTEIN"/>
    <property type="match status" value="1"/>
</dbReference>
<feature type="domain" description="Leucine-binding protein" evidence="5">
    <location>
        <begin position="344"/>
        <end position="702"/>
    </location>
</feature>
<sequence length="707" mass="74914">MSELSEPALSRALLIGAHSFADPGLEPLPAVSRNLTRLAELLGDPSVWGLAPDHVRMLPEPDRDQALEEVARLADEAEDTLLVYYAGHGFVHELSNELYLGLPRTNPRLLYSALRYQDIRELLLAPQARARRKVVILDCCWSGLALHGAMSSSGLGGMSDISGTFVLTATSETRTALAPPGERYTAFTGELIGALEKGIPQAPPLLTMMTLYQHLYGSLTAKGMPKPQQRNGNTAGAIALARNRYRPPEPPPPPPEGTSTKDEPADDAPAENAAGTAGSSAVRGRRRRLSRRTVVVVSTVLVAALGMLPLMLDSVFGEGARGGSSDGGGSGNSGNSGDTKNKLTVGIGVSVPLSGDLAELGKGIKNSAELAVEKANKDDFVPGVTFKVQALDDKAQPATGQVNATKFVADSDVVGVVGPFNASVANPMQEVFVQAHLPQVSPANSAPELTLGADWLDGPRSRPYDTYFRTVVNDMAQGPAAAGYLHEWDGRRRAFVIDDKQVYGHSLAETFKTAFREEGGRIVGESQVDDDQRAFTEEVKQARAADADVVYFGGSYEGGAALSKQLHAADPGIRVAGGDVLCSSDYISEAGSGAVGDICTVGGVVAERLDSAKPFITDYEKAGYSTPYGPYGGYAYDATWALIRAFKEGVHITGGELPPTARGDLRKAVQAVAFDGVMGRVGFDRYGDAITRRVQVYQVRGGRWSGV</sequence>
<feature type="region of interest" description="Disordered" evidence="3">
    <location>
        <begin position="243"/>
        <end position="288"/>
    </location>
</feature>
<evidence type="ECO:0000259" key="5">
    <source>
        <dbReference type="Pfam" id="PF13458"/>
    </source>
</evidence>
<dbReference type="InterPro" id="IPR028081">
    <property type="entry name" value="Leu-bd"/>
</dbReference>
<dbReference type="Gene3D" id="3.40.50.2300">
    <property type="match status" value="2"/>
</dbReference>
<evidence type="ECO:0000256" key="3">
    <source>
        <dbReference type="SAM" id="MobiDB-lite"/>
    </source>
</evidence>
<feature type="region of interest" description="Disordered" evidence="3">
    <location>
        <begin position="320"/>
        <end position="340"/>
    </location>
</feature>
<accession>A0AB39PZS5</accession>
<dbReference type="InterPro" id="IPR029030">
    <property type="entry name" value="Caspase-like_dom_sf"/>
</dbReference>
<evidence type="ECO:0000259" key="4">
    <source>
        <dbReference type="Pfam" id="PF00656"/>
    </source>
</evidence>
<protein>
    <submittedName>
        <fullName evidence="6">ABC transporter substrate-binding protein</fullName>
    </submittedName>
</protein>
<dbReference type="Pfam" id="PF13458">
    <property type="entry name" value="Peripla_BP_6"/>
    <property type="match status" value="1"/>
</dbReference>
<dbReference type="InterPro" id="IPR028082">
    <property type="entry name" value="Peripla_BP_I"/>
</dbReference>
<dbReference type="InterPro" id="IPR011600">
    <property type="entry name" value="Pept_C14_caspase"/>
</dbReference>
<dbReference type="NCBIfam" id="NF047832">
    <property type="entry name" value="caspase_w_EACC1"/>
    <property type="match status" value="1"/>
</dbReference>
<evidence type="ECO:0000256" key="2">
    <source>
        <dbReference type="ARBA" id="ARBA00022729"/>
    </source>
</evidence>
<dbReference type="PANTHER" id="PTHR47151">
    <property type="entry name" value="LEU/ILE/VAL-BINDING ABC TRANSPORTER SUBUNIT"/>
    <property type="match status" value="1"/>
</dbReference>
<dbReference type="Pfam" id="PF00656">
    <property type="entry name" value="Peptidase_C14"/>
    <property type="match status" value="1"/>
</dbReference>
<dbReference type="CDD" id="cd06342">
    <property type="entry name" value="PBP1_ABC_LIVBP-like"/>
    <property type="match status" value="1"/>
</dbReference>